<accession>A0A3G4ZKA6</accession>
<sequence length="139" mass="16453">MDCSRIISKEQQTFLDYYNNNKETIDSVIFDKLCEECVTVRYKCDMHGLDTKYPPQSILMDIINNLNKINNTNKNITLSMVKSMTDCGVDVFTNQPHYVIDTYLKKNKDKIDPEIVTIIKQIKKIIRNKYTYNFKMMHH</sequence>
<proteinExistence type="predicted"/>
<organism evidence="1">
    <name type="scientific">Terrestrivirus sp</name>
    <dbReference type="NCBI Taxonomy" id="2487775"/>
    <lineage>
        <taxon>Viruses</taxon>
        <taxon>Varidnaviria</taxon>
        <taxon>Bamfordvirae</taxon>
        <taxon>Nucleocytoviricota</taxon>
        <taxon>Megaviricetes</taxon>
        <taxon>Imitervirales</taxon>
        <taxon>Mimiviridae</taxon>
        <taxon>Klosneuvirinae</taxon>
    </lineage>
</organism>
<dbReference type="EMBL" id="MK071979">
    <property type="protein sequence ID" value="AYV75275.1"/>
    <property type="molecule type" value="Genomic_DNA"/>
</dbReference>
<name>A0A3G4ZKA6_9VIRU</name>
<protein>
    <submittedName>
        <fullName evidence="1">Uncharacterized protein</fullName>
    </submittedName>
</protein>
<gene>
    <name evidence="1" type="ORF">Terrestrivirus1_149</name>
</gene>
<evidence type="ECO:0000313" key="1">
    <source>
        <dbReference type="EMBL" id="AYV75275.1"/>
    </source>
</evidence>
<reference evidence="1" key="1">
    <citation type="submission" date="2018-10" db="EMBL/GenBank/DDBJ databases">
        <title>Hidden diversity of soil giant viruses.</title>
        <authorList>
            <person name="Schulz F."/>
            <person name="Alteio L."/>
            <person name="Goudeau D."/>
            <person name="Ryan E.M."/>
            <person name="Malmstrom R.R."/>
            <person name="Blanchard J."/>
            <person name="Woyke T."/>
        </authorList>
    </citation>
    <scope>NUCLEOTIDE SEQUENCE</scope>
    <source>
        <strain evidence="1">TEV1</strain>
    </source>
</reference>